<reference evidence="1" key="1">
    <citation type="submission" date="2019-04" db="EMBL/GenBank/DDBJ databases">
        <title>Microbes associate with the intestines of laboratory mice.</title>
        <authorList>
            <person name="Navarre W."/>
            <person name="Wong E."/>
            <person name="Huang K."/>
            <person name="Tropini C."/>
            <person name="Ng K."/>
            <person name="Yu B."/>
        </authorList>
    </citation>
    <scope>NUCLEOTIDE SEQUENCE</scope>
    <source>
        <strain evidence="1">NM09_H32</strain>
    </source>
</reference>
<evidence type="ECO:0000313" key="1">
    <source>
        <dbReference type="EMBL" id="TGY64788.1"/>
    </source>
</evidence>
<gene>
    <name evidence="1" type="ORF">E5336_11700</name>
</gene>
<keyword evidence="2" id="KW-1185">Reference proteome</keyword>
<protein>
    <submittedName>
        <fullName evidence="1">N-acetyltransferase</fullName>
    </submittedName>
</protein>
<evidence type="ECO:0000313" key="2">
    <source>
        <dbReference type="Proteomes" id="UP000308836"/>
    </source>
</evidence>
<dbReference type="EMBL" id="SRYG01000035">
    <property type="protein sequence ID" value="TGY64788.1"/>
    <property type="molecule type" value="Genomic_DNA"/>
</dbReference>
<accession>A0AC61R4K1</accession>
<comment type="caution">
    <text evidence="1">The sequence shown here is derived from an EMBL/GenBank/DDBJ whole genome shotgun (WGS) entry which is preliminary data.</text>
</comment>
<name>A0AC61R4K1_9FIRM</name>
<proteinExistence type="predicted"/>
<organism evidence="1 2">
    <name type="scientific">Dubosiella muris</name>
    <dbReference type="NCBI Taxonomy" id="3038133"/>
    <lineage>
        <taxon>Bacteria</taxon>
        <taxon>Bacillati</taxon>
        <taxon>Bacillota</taxon>
        <taxon>Erysipelotrichia</taxon>
        <taxon>Erysipelotrichales</taxon>
        <taxon>Erysipelotrichaceae</taxon>
        <taxon>Dubosiella</taxon>
    </lineage>
</organism>
<dbReference type="Proteomes" id="UP000308836">
    <property type="component" value="Unassembled WGS sequence"/>
</dbReference>
<sequence>MRKNESKPVLETARLFLREMTEADLDDLKEILQDEKVMTAYEGAFSEKEVRDWLSRQQKRYRESSHTLGLWAVVDKQTGEMLGQCGATEQNWNGETVLEIGYLFKRKHWKHGYAIEAAKACKAYVFDVLNQNAVYSIIRDTNRNSQNVAKRNGMDIVDHWTKHYRGVDMPHDLWRAEKRVCDEVFLWYSENEK</sequence>